<feature type="domain" description="Phosphatidic acid phosphatase type 2/haloperoxidase" evidence="6">
    <location>
        <begin position="80"/>
        <end position="202"/>
    </location>
</feature>
<organism evidence="7">
    <name type="scientific">Caldithrix abyssi</name>
    <dbReference type="NCBI Taxonomy" id="187145"/>
    <lineage>
        <taxon>Bacteria</taxon>
        <taxon>Pseudomonadati</taxon>
        <taxon>Calditrichota</taxon>
        <taxon>Calditrichia</taxon>
        <taxon>Calditrichales</taxon>
        <taxon>Calditrichaceae</taxon>
        <taxon>Caldithrix</taxon>
    </lineage>
</organism>
<feature type="transmembrane region" description="Helical" evidence="5">
    <location>
        <begin position="137"/>
        <end position="155"/>
    </location>
</feature>
<evidence type="ECO:0000313" key="7">
    <source>
        <dbReference type="EMBL" id="HHE55208.1"/>
    </source>
</evidence>
<dbReference type="PANTHER" id="PTHR31310:SF7">
    <property type="entry name" value="PA-PHOSPHATASE RELATED-FAMILY PROTEIN DDB_G0268928"/>
    <property type="match status" value="1"/>
</dbReference>
<dbReference type="InterPro" id="IPR000326">
    <property type="entry name" value="PAP2/HPO"/>
</dbReference>
<proteinExistence type="predicted"/>
<dbReference type="InterPro" id="IPR026841">
    <property type="entry name" value="Aur1/Ipt1"/>
</dbReference>
<dbReference type="InterPro" id="IPR036938">
    <property type="entry name" value="PAP2/HPO_sf"/>
</dbReference>
<evidence type="ECO:0000256" key="4">
    <source>
        <dbReference type="ARBA" id="ARBA00023136"/>
    </source>
</evidence>
<feature type="transmembrane region" description="Helical" evidence="5">
    <location>
        <begin position="187"/>
        <end position="204"/>
    </location>
</feature>
<dbReference type="Gene3D" id="1.20.144.10">
    <property type="entry name" value="Phosphatidic acid phosphatase type 2/haloperoxidase"/>
    <property type="match status" value="1"/>
</dbReference>
<dbReference type="PANTHER" id="PTHR31310">
    <property type="match status" value="1"/>
</dbReference>
<dbReference type="GO" id="GO:0016020">
    <property type="term" value="C:membrane"/>
    <property type="evidence" value="ECO:0007669"/>
    <property type="project" value="UniProtKB-SubCell"/>
</dbReference>
<comment type="subcellular location">
    <subcellularLocation>
        <location evidence="1">Membrane</location>
        <topology evidence="1">Multi-pass membrane protein</topology>
    </subcellularLocation>
</comment>
<feature type="transmembrane region" description="Helical" evidence="5">
    <location>
        <begin position="49"/>
        <end position="68"/>
    </location>
</feature>
<dbReference type="CDD" id="cd03386">
    <property type="entry name" value="PAP2_Aur1_like"/>
    <property type="match status" value="1"/>
</dbReference>
<dbReference type="SUPFAM" id="SSF48317">
    <property type="entry name" value="Acid phosphatase/Vanadium-dependent haloperoxidase"/>
    <property type="match status" value="1"/>
</dbReference>
<accession>A0A7V5LIM4</accession>
<dbReference type="AlphaFoldDB" id="A0A7V5LIM4"/>
<feature type="transmembrane region" description="Helical" evidence="5">
    <location>
        <begin position="80"/>
        <end position="98"/>
    </location>
</feature>
<evidence type="ECO:0000256" key="5">
    <source>
        <dbReference type="SAM" id="Phobius"/>
    </source>
</evidence>
<feature type="transmembrane region" description="Helical" evidence="5">
    <location>
        <begin position="162"/>
        <end position="181"/>
    </location>
</feature>
<keyword evidence="4 5" id="KW-0472">Membrane</keyword>
<comment type="caution">
    <text evidence="7">The sequence shown here is derived from an EMBL/GenBank/DDBJ whole genome shotgun (WGS) entry which is preliminary data.</text>
</comment>
<evidence type="ECO:0000256" key="1">
    <source>
        <dbReference type="ARBA" id="ARBA00004141"/>
    </source>
</evidence>
<dbReference type="SMART" id="SM00014">
    <property type="entry name" value="acidPPc"/>
    <property type="match status" value="1"/>
</dbReference>
<evidence type="ECO:0000256" key="3">
    <source>
        <dbReference type="ARBA" id="ARBA00022989"/>
    </source>
</evidence>
<keyword evidence="2 5" id="KW-0812">Transmembrane</keyword>
<protein>
    <submittedName>
        <fullName evidence="7">Inositol phosphorylceramide synthase</fullName>
    </submittedName>
</protein>
<evidence type="ECO:0000259" key="6">
    <source>
        <dbReference type="SMART" id="SM00014"/>
    </source>
</evidence>
<dbReference type="Proteomes" id="UP000886111">
    <property type="component" value="Unassembled WGS sequence"/>
</dbReference>
<evidence type="ECO:0000256" key="2">
    <source>
        <dbReference type="ARBA" id="ARBA00022692"/>
    </source>
</evidence>
<gene>
    <name evidence="7" type="ORF">ENL21_05455</name>
</gene>
<keyword evidence="3 5" id="KW-1133">Transmembrane helix</keyword>
<name>A0A7V5LIM4_CALAY</name>
<feature type="non-terminal residue" evidence="7">
    <location>
        <position position="1"/>
    </location>
</feature>
<sequence length="241" mass="27906">AIYTNMHDTIGFVNPHDVHDTLIKIEEALFGVQPVLWAQQFYHPWLTDYFSISYMNYFIIAVVVVVYLLVKNRPLEMRKVLVGTILCFYFGYFLYILFPAAPPRLTLANQFTRDFTGGFITHMQNKLINLNPSSSRAAFPSLHCAVTLISLMYAFKYSKKLFWILLIPGISLVLATVYLRHHYVVDIIAGFALAIFTYLVAPHIDQWWNNLRKKYATVEDHLLNIEQETIIRRGTYVGSNT</sequence>
<dbReference type="Pfam" id="PF14378">
    <property type="entry name" value="PAP2_3"/>
    <property type="match status" value="1"/>
</dbReference>
<reference evidence="7" key="1">
    <citation type="journal article" date="2020" name="mSystems">
        <title>Genome- and Community-Level Interaction Insights into Carbon Utilization and Element Cycling Functions of Hydrothermarchaeota in Hydrothermal Sediment.</title>
        <authorList>
            <person name="Zhou Z."/>
            <person name="Liu Y."/>
            <person name="Xu W."/>
            <person name="Pan J."/>
            <person name="Luo Z.H."/>
            <person name="Li M."/>
        </authorList>
    </citation>
    <scope>NUCLEOTIDE SEQUENCE [LARGE SCALE GENOMIC DNA]</scope>
    <source>
        <strain evidence="7">HyVt-76</strain>
    </source>
</reference>
<dbReference type="EMBL" id="DRTD01000397">
    <property type="protein sequence ID" value="HHE55208.1"/>
    <property type="molecule type" value="Genomic_DNA"/>
</dbReference>
<dbReference type="InterPro" id="IPR052185">
    <property type="entry name" value="IPC_Synthase-Related"/>
</dbReference>